<organism evidence="1">
    <name type="scientific">Trypanosoma vivax (strain Y486)</name>
    <dbReference type="NCBI Taxonomy" id="1055687"/>
    <lineage>
        <taxon>Eukaryota</taxon>
        <taxon>Discoba</taxon>
        <taxon>Euglenozoa</taxon>
        <taxon>Kinetoplastea</taxon>
        <taxon>Metakinetoplastina</taxon>
        <taxon>Trypanosomatida</taxon>
        <taxon>Trypanosomatidae</taxon>
        <taxon>Trypanosoma</taxon>
        <taxon>Duttonella</taxon>
    </lineage>
</organism>
<accession>G0TY66</accession>
<evidence type="ECO:0000313" key="1">
    <source>
        <dbReference type="EMBL" id="CCC48911.1"/>
    </source>
</evidence>
<name>G0TY66_TRYVY</name>
<reference evidence="1" key="1">
    <citation type="journal article" date="2012" name="Proc. Natl. Acad. Sci. U.S.A.">
        <title>Antigenic diversity is generated by distinct evolutionary mechanisms in African trypanosome species.</title>
        <authorList>
            <person name="Jackson A.P."/>
            <person name="Berry A."/>
            <person name="Aslett M."/>
            <person name="Allison H.C."/>
            <person name="Burton P."/>
            <person name="Vavrova-Anderson J."/>
            <person name="Brown R."/>
            <person name="Browne H."/>
            <person name="Corton N."/>
            <person name="Hauser H."/>
            <person name="Gamble J."/>
            <person name="Gilderthorp R."/>
            <person name="Marcello L."/>
            <person name="McQuillan J."/>
            <person name="Otto T.D."/>
            <person name="Quail M.A."/>
            <person name="Sanders M.J."/>
            <person name="van Tonder A."/>
            <person name="Ginger M.L."/>
            <person name="Field M.C."/>
            <person name="Barry J.D."/>
            <person name="Hertz-Fowler C."/>
            <person name="Berriman M."/>
        </authorList>
    </citation>
    <scope>NUCLEOTIDE SEQUENCE</scope>
    <source>
        <strain evidence="1">Y486</strain>
    </source>
</reference>
<sequence>MFSLHLERWNLWKVLHTSRERGDITSCCATSPQNNMLKGEAHTHTHRMAKPLSLLDERNICYPPSFSAGTGTHRTNEHAHTRQREGLTATFSIRQHRRTACNFTGVCY</sequence>
<dbReference type="EMBL" id="HE573023">
    <property type="protein sequence ID" value="CCC48911.1"/>
    <property type="molecule type" value="Genomic_DNA"/>
</dbReference>
<proteinExistence type="predicted"/>
<dbReference type="AlphaFoldDB" id="G0TY66"/>
<gene>
    <name evidence="1" type="ORF">TVY486_0702460</name>
</gene>
<protein>
    <submittedName>
        <fullName evidence="1">Uncharacterized protein</fullName>
    </submittedName>
</protein>